<evidence type="ECO:0000256" key="2">
    <source>
        <dbReference type="ARBA" id="ARBA00022448"/>
    </source>
</evidence>
<evidence type="ECO:0000256" key="1">
    <source>
        <dbReference type="ARBA" id="ARBA00008520"/>
    </source>
</evidence>
<comment type="caution">
    <text evidence="5">The sequence shown here is derived from an EMBL/GenBank/DDBJ whole genome shotgun (WGS) entry which is preliminary data.</text>
</comment>
<evidence type="ECO:0000256" key="4">
    <source>
        <dbReference type="SAM" id="SignalP"/>
    </source>
</evidence>
<protein>
    <submittedName>
        <fullName evidence="5">Extracellular solute-binding protein</fullName>
    </submittedName>
</protein>
<dbReference type="PANTHER" id="PTHR30061">
    <property type="entry name" value="MALTOSE-BINDING PERIPLASMIC PROTEIN"/>
    <property type="match status" value="1"/>
</dbReference>
<dbReference type="Pfam" id="PF01547">
    <property type="entry name" value="SBP_bac_1"/>
    <property type="match status" value="1"/>
</dbReference>
<dbReference type="PANTHER" id="PTHR30061:SF50">
    <property type="entry name" value="MALTOSE_MALTODEXTRIN-BINDING PERIPLASMIC PROTEIN"/>
    <property type="match status" value="1"/>
</dbReference>
<sequence length="445" mass="48621">MVWKKAMAAAFICPLFIVSACTAGGASSIKKESEADSSASRSQELIVYTVNTKNQELLQELFKPFEEKNHAKIKLIATESNKFIENFMAAHNGKQPIDVVELNGQDVRFMATSGIIKDLSGVATYKDRFLKAAMDPFILDGKTYAVPVGSISTSALYYNKKILEKYGLKPPVTYQDILNTAASLKADNISTVGFGGGTAYMWPMWFFQAFAQTSGNQSVERTFDTLRGKAKFTDADYTAAMKMLERFGKDGIFQPGVNGIDTKGGLAVFSTGKSAMFYGGSWEYPGFLKAAVDSGGKFDVGIVTFPLMDNNQAKPQATGGSGSALGIYSGISAQKESLAQKFIEFYSSDDIQQQYLTKTNGTFSVNVSVKGTLQDPITKAFQETYLPQTVTFLDWYWPPEITKAFQENIQAVVGGQKPAEQAMADIQKVQDGLVAKGYQFDQKAK</sequence>
<keyword evidence="6" id="KW-1185">Reference proteome</keyword>
<dbReference type="SUPFAM" id="SSF53850">
    <property type="entry name" value="Periplasmic binding protein-like II"/>
    <property type="match status" value="1"/>
</dbReference>
<feature type="signal peptide" evidence="4">
    <location>
        <begin position="1"/>
        <end position="23"/>
    </location>
</feature>
<dbReference type="GO" id="GO:0015768">
    <property type="term" value="P:maltose transport"/>
    <property type="evidence" value="ECO:0007669"/>
    <property type="project" value="TreeGrafter"/>
</dbReference>
<feature type="chain" id="PRO_5039585958" evidence="4">
    <location>
        <begin position="24"/>
        <end position="445"/>
    </location>
</feature>
<comment type="similarity">
    <text evidence="1">Belongs to the bacterial solute-binding protein 1 family.</text>
</comment>
<dbReference type="AlphaFoldDB" id="A0A4R5KHG5"/>
<dbReference type="Proteomes" id="UP000295636">
    <property type="component" value="Unassembled WGS sequence"/>
</dbReference>
<dbReference type="EMBL" id="SMRT01000012">
    <property type="protein sequence ID" value="TDF94843.1"/>
    <property type="molecule type" value="Genomic_DNA"/>
</dbReference>
<dbReference type="PROSITE" id="PS51257">
    <property type="entry name" value="PROKAR_LIPOPROTEIN"/>
    <property type="match status" value="1"/>
</dbReference>
<gene>
    <name evidence="5" type="ORF">E1757_23110</name>
</gene>
<keyword evidence="3 4" id="KW-0732">Signal</keyword>
<dbReference type="InterPro" id="IPR006059">
    <property type="entry name" value="SBP"/>
</dbReference>
<dbReference type="RefSeq" id="WP_133232541.1">
    <property type="nucleotide sequence ID" value="NZ_SMRT01000012.1"/>
</dbReference>
<dbReference type="GO" id="GO:1901982">
    <property type="term" value="F:maltose binding"/>
    <property type="evidence" value="ECO:0007669"/>
    <property type="project" value="TreeGrafter"/>
</dbReference>
<evidence type="ECO:0000313" key="6">
    <source>
        <dbReference type="Proteomes" id="UP000295636"/>
    </source>
</evidence>
<reference evidence="5 6" key="1">
    <citation type="submission" date="2019-03" db="EMBL/GenBank/DDBJ databases">
        <title>This is whole genome sequence of Paenibacillus sp MS74 strain.</title>
        <authorList>
            <person name="Trinh H.N."/>
        </authorList>
    </citation>
    <scope>NUCLEOTIDE SEQUENCE [LARGE SCALE GENOMIC DNA]</scope>
    <source>
        <strain evidence="5 6">MS74</strain>
    </source>
</reference>
<keyword evidence="2" id="KW-0813">Transport</keyword>
<dbReference type="OrthoDB" id="9798191at2"/>
<proteinExistence type="inferred from homology"/>
<accession>A0A4R5KHG5</accession>
<dbReference type="Gene3D" id="3.40.190.10">
    <property type="entry name" value="Periplasmic binding protein-like II"/>
    <property type="match status" value="2"/>
</dbReference>
<dbReference type="GO" id="GO:0042956">
    <property type="term" value="P:maltodextrin transmembrane transport"/>
    <property type="evidence" value="ECO:0007669"/>
    <property type="project" value="TreeGrafter"/>
</dbReference>
<organism evidence="5 6">
    <name type="scientific">Paenibacillus piri</name>
    <dbReference type="NCBI Taxonomy" id="2547395"/>
    <lineage>
        <taxon>Bacteria</taxon>
        <taxon>Bacillati</taxon>
        <taxon>Bacillota</taxon>
        <taxon>Bacilli</taxon>
        <taxon>Bacillales</taxon>
        <taxon>Paenibacillaceae</taxon>
        <taxon>Paenibacillus</taxon>
    </lineage>
</organism>
<name>A0A4R5KHG5_9BACL</name>
<evidence type="ECO:0000313" key="5">
    <source>
        <dbReference type="EMBL" id="TDF94843.1"/>
    </source>
</evidence>
<evidence type="ECO:0000256" key="3">
    <source>
        <dbReference type="ARBA" id="ARBA00022729"/>
    </source>
</evidence>
<dbReference type="GO" id="GO:0055052">
    <property type="term" value="C:ATP-binding cassette (ABC) transporter complex, substrate-binding subunit-containing"/>
    <property type="evidence" value="ECO:0007669"/>
    <property type="project" value="TreeGrafter"/>
</dbReference>